<dbReference type="PRINTS" id="PR00499">
    <property type="entry name" value="P67PHOX"/>
</dbReference>
<dbReference type="InterPro" id="IPR001452">
    <property type="entry name" value="SH3_domain"/>
</dbReference>
<accession>A0AAV7JQ28</accession>
<keyword evidence="5" id="KW-1185">Reference proteome</keyword>
<sequence length="107" mass="11900">MFVLYRVPRTSLLQSVASIRVDSDDDDQGYIASVGNDYKVDTPPTSSSSPCCKALYDFDSETEQELSFKEGDTIMLNNQLDDNWYEGTVNGKSGMFPVAYVQVLVPL</sequence>
<dbReference type="PROSITE" id="PS50002">
    <property type="entry name" value="SH3"/>
    <property type="match status" value="1"/>
</dbReference>
<feature type="domain" description="SH3" evidence="3">
    <location>
        <begin position="47"/>
        <end position="106"/>
    </location>
</feature>
<dbReference type="PANTHER" id="PTHR14167:SF116">
    <property type="entry name" value="CAP, ISOFORM AC"/>
    <property type="match status" value="1"/>
</dbReference>
<gene>
    <name evidence="4" type="ORF">LOD99_5565</name>
</gene>
<dbReference type="EMBL" id="JAKMXF010000308">
    <property type="protein sequence ID" value="KAI6650988.1"/>
    <property type="molecule type" value="Genomic_DNA"/>
</dbReference>
<comment type="caution">
    <text evidence="4">The sequence shown here is derived from an EMBL/GenBank/DDBJ whole genome shotgun (WGS) entry which is preliminary data.</text>
</comment>
<dbReference type="InterPro" id="IPR036028">
    <property type="entry name" value="SH3-like_dom_sf"/>
</dbReference>
<dbReference type="AlphaFoldDB" id="A0AAV7JQ28"/>
<name>A0AAV7JQ28_9METZ</name>
<dbReference type="SUPFAM" id="SSF50044">
    <property type="entry name" value="SH3-domain"/>
    <property type="match status" value="1"/>
</dbReference>
<evidence type="ECO:0000256" key="1">
    <source>
        <dbReference type="ARBA" id="ARBA00022443"/>
    </source>
</evidence>
<evidence type="ECO:0000313" key="4">
    <source>
        <dbReference type="EMBL" id="KAI6650988.1"/>
    </source>
</evidence>
<evidence type="ECO:0000313" key="5">
    <source>
        <dbReference type="Proteomes" id="UP001165289"/>
    </source>
</evidence>
<dbReference type="InterPro" id="IPR050384">
    <property type="entry name" value="Endophilin_SH3RF"/>
</dbReference>
<dbReference type="Proteomes" id="UP001165289">
    <property type="component" value="Unassembled WGS sequence"/>
</dbReference>
<dbReference type="CDD" id="cd11803">
    <property type="entry name" value="SH3_Endophilin_A"/>
    <property type="match status" value="1"/>
</dbReference>
<organism evidence="4 5">
    <name type="scientific">Oopsacas minuta</name>
    <dbReference type="NCBI Taxonomy" id="111878"/>
    <lineage>
        <taxon>Eukaryota</taxon>
        <taxon>Metazoa</taxon>
        <taxon>Porifera</taxon>
        <taxon>Hexactinellida</taxon>
        <taxon>Hexasterophora</taxon>
        <taxon>Lyssacinosida</taxon>
        <taxon>Leucopsacidae</taxon>
        <taxon>Oopsacas</taxon>
    </lineage>
</organism>
<dbReference type="Pfam" id="PF00018">
    <property type="entry name" value="SH3_1"/>
    <property type="match status" value="1"/>
</dbReference>
<evidence type="ECO:0000259" key="3">
    <source>
        <dbReference type="PROSITE" id="PS50002"/>
    </source>
</evidence>
<evidence type="ECO:0000256" key="2">
    <source>
        <dbReference type="PROSITE-ProRule" id="PRU00192"/>
    </source>
</evidence>
<reference evidence="4 5" key="1">
    <citation type="journal article" date="2023" name="BMC Biol.">
        <title>The compact genome of the sponge Oopsacas minuta (Hexactinellida) is lacking key metazoan core genes.</title>
        <authorList>
            <person name="Santini S."/>
            <person name="Schenkelaars Q."/>
            <person name="Jourda C."/>
            <person name="Duchesne M."/>
            <person name="Belahbib H."/>
            <person name="Rocher C."/>
            <person name="Selva M."/>
            <person name="Riesgo A."/>
            <person name="Vervoort M."/>
            <person name="Leys S.P."/>
            <person name="Kodjabachian L."/>
            <person name="Le Bivic A."/>
            <person name="Borchiellini C."/>
            <person name="Claverie J.M."/>
            <person name="Renard E."/>
        </authorList>
    </citation>
    <scope>NUCLEOTIDE SEQUENCE [LARGE SCALE GENOMIC DNA]</scope>
    <source>
        <strain evidence="4">SPO-2</strain>
    </source>
</reference>
<dbReference type="Gene3D" id="2.30.30.40">
    <property type="entry name" value="SH3 Domains"/>
    <property type="match status" value="1"/>
</dbReference>
<protein>
    <submittedName>
        <fullName evidence="4">Endophilin-A-like isoform X1</fullName>
    </submittedName>
</protein>
<dbReference type="PANTHER" id="PTHR14167">
    <property type="entry name" value="SH3 DOMAIN-CONTAINING"/>
    <property type="match status" value="1"/>
</dbReference>
<dbReference type="PRINTS" id="PR00452">
    <property type="entry name" value="SH3DOMAIN"/>
</dbReference>
<keyword evidence="1 2" id="KW-0728">SH3 domain</keyword>
<proteinExistence type="predicted"/>
<dbReference type="FunFam" id="2.30.30.40:FF:000072">
    <property type="entry name" value="Unconventional Myosin IB"/>
    <property type="match status" value="1"/>
</dbReference>
<dbReference type="SMART" id="SM00326">
    <property type="entry name" value="SH3"/>
    <property type="match status" value="1"/>
</dbReference>
<dbReference type="InterPro" id="IPR035824">
    <property type="entry name" value="Endophilin_A_SH3"/>
</dbReference>